<evidence type="ECO:0008006" key="3">
    <source>
        <dbReference type="Google" id="ProtNLM"/>
    </source>
</evidence>
<evidence type="ECO:0000313" key="2">
    <source>
        <dbReference type="Proteomes" id="UP000257131"/>
    </source>
</evidence>
<dbReference type="Gene3D" id="3.40.50.1240">
    <property type="entry name" value="Phosphoglycerate mutase-like"/>
    <property type="match status" value="1"/>
</dbReference>
<dbReference type="SMART" id="SM00855">
    <property type="entry name" value="PGAM"/>
    <property type="match status" value="1"/>
</dbReference>
<dbReference type="InterPro" id="IPR029033">
    <property type="entry name" value="His_PPase_superfam"/>
</dbReference>
<comment type="caution">
    <text evidence="1">The sequence shown here is derived from an EMBL/GenBank/DDBJ whole genome shotgun (WGS) entry which is preliminary data.</text>
</comment>
<dbReference type="Proteomes" id="UP000257131">
    <property type="component" value="Unassembled WGS sequence"/>
</dbReference>
<dbReference type="RefSeq" id="WP_115979845.1">
    <property type="nucleotide sequence ID" value="NZ_QOHR01000012.1"/>
</dbReference>
<gene>
    <name evidence="1" type="ORF">DRV84_09745</name>
</gene>
<evidence type="ECO:0000313" key="1">
    <source>
        <dbReference type="EMBL" id="REC56318.1"/>
    </source>
</evidence>
<dbReference type="AlphaFoldDB" id="A0A3D9BS18"/>
<dbReference type="InterPro" id="IPR013078">
    <property type="entry name" value="His_Pase_superF_clade-1"/>
</dbReference>
<organism evidence="1 2">
    <name type="scientific">Rhodosalinus sediminis</name>
    <dbReference type="NCBI Taxonomy" id="1940533"/>
    <lineage>
        <taxon>Bacteria</taxon>
        <taxon>Pseudomonadati</taxon>
        <taxon>Pseudomonadota</taxon>
        <taxon>Alphaproteobacteria</taxon>
        <taxon>Rhodobacterales</taxon>
        <taxon>Paracoccaceae</taxon>
        <taxon>Rhodosalinus</taxon>
    </lineage>
</organism>
<dbReference type="Pfam" id="PF00300">
    <property type="entry name" value="His_Phos_1"/>
    <property type="match status" value="1"/>
</dbReference>
<dbReference type="EMBL" id="QOHR01000012">
    <property type="protein sequence ID" value="REC56318.1"/>
    <property type="molecule type" value="Genomic_DNA"/>
</dbReference>
<keyword evidence="2" id="KW-1185">Reference proteome</keyword>
<protein>
    <recommendedName>
        <fullName evidence="3">Alpha-ribazole phosphatase</fullName>
    </recommendedName>
</protein>
<dbReference type="OrthoDB" id="9781415at2"/>
<accession>A0A3D9BS18</accession>
<sequence length="169" mass="18348">MALTLLRHTTPAVAPGTCYGRTDLALAESFEAEAEAALARLPEVAHVLTSPLTRCRRLAERVAAARGLMAEVVPLWTEMDFGRWEGRPWSELPRDELDAWAADFYHARPHGGESVADLRDRVAAALEQVPEAPTLVVTHMGAIKAALHLSGRADGWEHTVPFGTAVPLP</sequence>
<name>A0A3D9BS18_9RHOB</name>
<proteinExistence type="predicted"/>
<dbReference type="SUPFAM" id="SSF53254">
    <property type="entry name" value="Phosphoglycerate mutase-like"/>
    <property type="match status" value="1"/>
</dbReference>
<reference evidence="1 2" key="1">
    <citation type="journal article" date="2017" name="Int. J. Syst. Evol. Microbiol.">
        <title>Rhodosalinus sediminis gen. nov., sp. nov., isolated from marine saltern.</title>
        <authorList>
            <person name="Guo L.Y."/>
            <person name="Ling S.K."/>
            <person name="Li C.M."/>
            <person name="Chen G.J."/>
            <person name="Du Z.J."/>
        </authorList>
    </citation>
    <scope>NUCLEOTIDE SEQUENCE [LARGE SCALE GENOMIC DNA]</scope>
    <source>
        <strain evidence="1 2">WDN1C137</strain>
    </source>
</reference>